<evidence type="ECO:0000259" key="1">
    <source>
        <dbReference type="Pfam" id="PF02919"/>
    </source>
</evidence>
<dbReference type="PANTHER" id="PTHR10290">
    <property type="entry name" value="DNA TOPOISOMERASE I"/>
    <property type="match status" value="1"/>
</dbReference>
<evidence type="ECO:0000313" key="3">
    <source>
        <dbReference type="Proteomes" id="UP000037237"/>
    </source>
</evidence>
<dbReference type="SUPFAM" id="SSF56741">
    <property type="entry name" value="Eukaryotic DNA topoisomerase I, N-terminal DNA-binding fragment"/>
    <property type="match status" value="1"/>
</dbReference>
<gene>
    <name evidence="2" type="ORF">AC477_00665</name>
</gene>
<dbReference type="InterPro" id="IPR008336">
    <property type="entry name" value="TopoI_DNA-bd_euk"/>
</dbReference>
<evidence type="ECO:0000313" key="2">
    <source>
        <dbReference type="EMBL" id="KON34269.1"/>
    </source>
</evidence>
<dbReference type="InterPro" id="IPR051062">
    <property type="entry name" value="Topoisomerase_IB"/>
</dbReference>
<dbReference type="Pfam" id="PF02919">
    <property type="entry name" value="Topoisom_I_N"/>
    <property type="match status" value="1"/>
</dbReference>
<dbReference type="InterPro" id="IPR013034">
    <property type="entry name" value="DNA_topo_DNA_db_N_dom1"/>
</dbReference>
<comment type="caution">
    <text evidence="2">The sequence shown here is derived from an EMBL/GenBank/DDBJ whole genome shotgun (WGS) entry which is preliminary data.</text>
</comment>
<feature type="domain" description="DNA topoisomerase I DNA binding eukaryotic-type" evidence="1">
    <location>
        <begin position="3"/>
        <end position="87"/>
    </location>
</feature>
<accession>A0A0M0C0J9</accession>
<dbReference type="InterPro" id="IPR036202">
    <property type="entry name" value="TopoI_DNA-bd_euk_N_sf"/>
</dbReference>
<name>A0A0M0C0J9_9ARCH</name>
<dbReference type="GO" id="GO:0003917">
    <property type="term" value="F:DNA topoisomerase type I (single strand cut, ATP-independent) activity"/>
    <property type="evidence" value="ECO:0007669"/>
    <property type="project" value="InterPro"/>
</dbReference>
<dbReference type="AlphaFoldDB" id="A0A0M0C0J9"/>
<reference evidence="2 3" key="1">
    <citation type="submission" date="2015-06" db="EMBL/GenBank/DDBJ databases">
        <title>New insights into the roles of widespread benthic archaea in carbon and nitrogen cycling.</title>
        <authorList>
            <person name="Lazar C.S."/>
            <person name="Baker B.J."/>
            <person name="Seitz K.W."/>
            <person name="Hyde A.S."/>
            <person name="Dick G.J."/>
            <person name="Hinrichs K.-U."/>
            <person name="Teske A.P."/>
        </authorList>
    </citation>
    <scope>NUCLEOTIDE SEQUENCE [LARGE SCALE GENOMIC DNA]</scope>
    <source>
        <strain evidence="2">SG8-32-1</strain>
    </source>
</reference>
<dbReference type="GO" id="GO:0005694">
    <property type="term" value="C:chromosome"/>
    <property type="evidence" value="ECO:0007669"/>
    <property type="project" value="InterPro"/>
</dbReference>
<dbReference type="PANTHER" id="PTHR10290:SF3">
    <property type="entry name" value="DNA TOPOISOMERASE 1"/>
    <property type="match status" value="1"/>
</dbReference>
<feature type="non-terminal residue" evidence="2">
    <location>
        <position position="88"/>
    </location>
</feature>
<dbReference type="EMBL" id="LFWU01000011">
    <property type="protein sequence ID" value="KON34269.1"/>
    <property type="molecule type" value="Genomic_DNA"/>
</dbReference>
<dbReference type="Gene3D" id="1.10.10.41">
    <property type="entry name" value="Yeast DNA topoisomerase - domain 1"/>
    <property type="match status" value="1"/>
</dbReference>
<proteinExistence type="predicted"/>
<protein>
    <recommendedName>
        <fullName evidence="1">DNA topoisomerase I DNA binding eukaryotic-type domain-containing protein</fullName>
    </recommendedName>
</protein>
<dbReference type="GO" id="GO:0006265">
    <property type="term" value="P:DNA topological change"/>
    <property type="evidence" value="ECO:0007669"/>
    <property type="project" value="InterPro"/>
</dbReference>
<dbReference type="GO" id="GO:0003677">
    <property type="term" value="F:DNA binding"/>
    <property type="evidence" value="ECO:0007669"/>
    <property type="project" value="InterPro"/>
</dbReference>
<organism evidence="2 3">
    <name type="scientific">miscellaneous Crenarchaeota group-1 archaeon SG8-32-1</name>
    <dbReference type="NCBI Taxonomy" id="1685124"/>
    <lineage>
        <taxon>Archaea</taxon>
        <taxon>Candidatus Bathyarchaeota</taxon>
        <taxon>MCG-1</taxon>
    </lineage>
</organism>
<dbReference type="Proteomes" id="UP000037237">
    <property type="component" value="Unassembled WGS sequence"/>
</dbReference>
<sequence>MESLHHNGVLIPARYEGKGLAVKINGKETKLTTDQEEMAVAWAKKVGTQYVEDKVFAKNFHKDFSEKLGIKVKPGDVDFQEIVKLVEE</sequence>